<dbReference type="Gene3D" id="3.90.550.10">
    <property type="entry name" value="Spore Coat Polysaccharide Biosynthesis Protein SpsA, Chain A"/>
    <property type="match status" value="1"/>
</dbReference>
<dbReference type="Proteomes" id="UP000271227">
    <property type="component" value="Unassembled WGS sequence"/>
</dbReference>
<protein>
    <submittedName>
        <fullName evidence="2">Glycosyl transferase family 2</fullName>
    </submittedName>
</protein>
<dbReference type="PANTHER" id="PTHR43685:SF2">
    <property type="entry name" value="GLYCOSYLTRANSFERASE 2-LIKE DOMAIN-CONTAINING PROTEIN"/>
    <property type="match status" value="1"/>
</dbReference>
<comment type="caution">
    <text evidence="2">The sequence shown here is derived from an EMBL/GenBank/DDBJ whole genome shotgun (WGS) entry which is preliminary data.</text>
</comment>
<dbReference type="InterPro" id="IPR001173">
    <property type="entry name" value="Glyco_trans_2-like"/>
</dbReference>
<evidence type="ECO:0000313" key="3">
    <source>
        <dbReference type="Proteomes" id="UP000271227"/>
    </source>
</evidence>
<proteinExistence type="predicted"/>
<accession>A0A3M0CXS9</accession>
<reference evidence="2 3" key="1">
    <citation type="submission" date="2018-10" db="EMBL/GenBank/DDBJ databases">
        <title>Genomic Encyclopedia of Archaeal and Bacterial Type Strains, Phase II (KMG-II): from individual species to whole genera.</title>
        <authorList>
            <person name="Goeker M."/>
        </authorList>
    </citation>
    <scope>NUCLEOTIDE SEQUENCE [LARGE SCALE GENOMIC DNA]</scope>
    <source>
        <strain evidence="2 3">DSM 25217</strain>
    </source>
</reference>
<name>A0A3M0CXS9_9PROT</name>
<keyword evidence="2" id="KW-0808">Transferase</keyword>
<dbReference type="InterPro" id="IPR029044">
    <property type="entry name" value="Nucleotide-diphossugar_trans"/>
</dbReference>
<sequence>MPTDGVQTESGLARSGGAGRTRRRLVKFVRQPQAYLLDSRHAVLRMAGRRLRAWERKRLLTAGRRAGDIPVTVIMTAYDTGPYVDAAVRSVLEQTHRRLELMIIDDASRDDTMIRLNKLAAGDPRIRLFHSPINHGTYWSKNWCLKRARSEFVAFHDSDDVSHPDRLRLQLGAMLAANNRVACTVRWRRIGDDGRVVTVDGKKDRLAAISLMVRRDIVLKRAGFFDSVRIAADTEYIRRLERIFGMGAVAHLRHVVYDGLLRDGSLTRAPGAGFDWHGTGTCVIRQVTGDRAAYYDAFDGWHRGAGDTDALYRPFPAATRPFAVPPALVRGADDSREDQVEVIV</sequence>
<organism evidence="2 3">
    <name type="scientific">Eilatimonas milleporae</name>
    <dbReference type="NCBI Taxonomy" id="911205"/>
    <lineage>
        <taxon>Bacteria</taxon>
        <taxon>Pseudomonadati</taxon>
        <taxon>Pseudomonadota</taxon>
        <taxon>Alphaproteobacteria</taxon>
        <taxon>Kordiimonadales</taxon>
        <taxon>Kordiimonadaceae</taxon>
        <taxon>Eilatimonas</taxon>
    </lineage>
</organism>
<dbReference type="SUPFAM" id="SSF53448">
    <property type="entry name" value="Nucleotide-diphospho-sugar transferases"/>
    <property type="match status" value="1"/>
</dbReference>
<evidence type="ECO:0000259" key="1">
    <source>
        <dbReference type="Pfam" id="PF00535"/>
    </source>
</evidence>
<dbReference type="PANTHER" id="PTHR43685">
    <property type="entry name" value="GLYCOSYLTRANSFERASE"/>
    <property type="match status" value="1"/>
</dbReference>
<dbReference type="RefSeq" id="WP_121937630.1">
    <property type="nucleotide sequence ID" value="NZ_REFR01000009.1"/>
</dbReference>
<dbReference type="InterPro" id="IPR050834">
    <property type="entry name" value="Glycosyltransf_2"/>
</dbReference>
<gene>
    <name evidence="2" type="ORF">BXY39_0955</name>
</gene>
<feature type="domain" description="Glycosyltransferase 2-like" evidence="1">
    <location>
        <begin position="72"/>
        <end position="198"/>
    </location>
</feature>
<dbReference type="InParanoid" id="A0A3M0CXS9"/>
<dbReference type="EMBL" id="REFR01000009">
    <property type="protein sequence ID" value="RMB12459.1"/>
    <property type="molecule type" value="Genomic_DNA"/>
</dbReference>
<dbReference type="GO" id="GO:0016740">
    <property type="term" value="F:transferase activity"/>
    <property type="evidence" value="ECO:0007669"/>
    <property type="project" value="UniProtKB-KW"/>
</dbReference>
<keyword evidence="3" id="KW-1185">Reference proteome</keyword>
<dbReference type="OrthoDB" id="7210452at2"/>
<evidence type="ECO:0000313" key="2">
    <source>
        <dbReference type="EMBL" id="RMB12459.1"/>
    </source>
</evidence>
<dbReference type="CDD" id="cd00761">
    <property type="entry name" value="Glyco_tranf_GTA_type"/>
    <property type="match status" value="1"/>
</dbReference>
<dbReference type="Pfam" id="PF00535">
    <property type="entry name" value="Glycos_transf_2"/>
    <property type="match status" value="1"/>
</dbReference>
<dbReference type="AlphaFoldDB" id="A0A3M0CXS9"/>